<dbReference type="NCBIfam" id="TIGR03618">
    <property type="entry name" value="Rv1155_F420"/>
    <property type="match status" value="1"/>
</dbReference>
<dbReference type="OrthoDB" id="159383at2"/>
<dbReference type="Gene3D" id="2.30.110.10">
    <property type="entry name" value="Electron Transport, Fmn-binding Protein, Chain A"/>
    <property type="match status" value="1"/>
</dbReference>
<dbReference type="RefSeq" id="WP_154755950.1">
    <property type="nucleotide sequence ID" value="NZ_WMBA01000007.1"/>
</dbReference>
<proteinExistence type="predicted"/>
<dbReference type="InterPro" id="IPR019920">
    <property type="entry name" value="F420-binding_dom_put"/>
</dbReference>
<dbReference type="AlphaFoldDB" id="A0A6N7Z1H6"/>
<sequence length="138" mass="15012">MQLPESARELILSGAIAHMVTINPDGGPQVSNIWVDVDGDDLISGHFGEYRKITNIRRDSRVAYSFTAPEPMPNGMHPNLVLYGTAEILEGGAPELVSRLALRYVAPDFDYPVPEGRPAGFTIRATIRRIAGVGPWVG</sequence>
<keyword evidence="2" id="KW-1185">Reference proteome</keyword>
<evidence type="ECO:0000313" key="1">
    <source>
        <dbReference type="EMBL" id="MTD53711.1"/>
    </source>
</evidence>
<accession>A0A6N7Z1H6</accession>
<gene>
    <name evidence="1" type="ORF">GKO32_06890</name>
</gene>
<comment type="caution">
    <text evidence="1">The sequence shown here is derived from an EMBL/GenBank/DDBJ whole genome shotgun (WGS) entry which is preliminary data.</text>
</comment>
<organism evidence="1 2">
    <name type="scientific">Amycolatopsis pithecellobii</name>
    <dbReference type="NCBI Taxonomy" id="664692"/>
    <lineage>
        <taxon>Bacteria</taxon>
        <taxon>Bacillati</taxon>
        <taxon>Actinomycetota</taxon>
        <taxon>Actinomycetes</taxon>
        <taxon>Pseudonocardiales</taxon>
        <taxon>Pseudonocardiaceae</taxon>
        <taxon>Amycolatopsis</taxon>
    </lineage>
</organism>
<evidence type="ECO:0000313" key="2">
    <source>
        <dbReference type="Proteomes" id="UP000440096"/>
    </source>
</evidence>
<reference evidence="1 2" key="1">
    <citation type="submission" date="2019-11" db="EMBL/GenBank/DDBJ databases">
        <title>Draft genome of Amycolatopsis RM579.</title>
        <authorList>
            <person name="Duangmal K."/>
            <person name="Mingma R."/>
        </authorList>
    </citation>
    <scope>NUCLEOTIDE SEQUENCE [LARGE SCALE GENOMIC DNA]</scope>
    <source>
        <strain evidence="1 2">RM579</strain>
    </source>
</reference>
<dbReference type="InterPro" id="IPR012349">
    <property type="entry name" value="Split_barrel_FMN-bd"/>
</dbReference>
<protein>
    <submittedName>
        <fullName evidence="1">TIGR03618 family F420-dependent PPOX class oxidoreductase</fullName>
    </submittedName>
</protein>
<name>A0A6N7Z1H6_9PSEU</name>
<dbReference type="SUPFAM" id="SSF50475">
    <property type="entry name" value="FMN-binding split barrel"/>
    <property type="match status" value="1"/>
</dbReference>
<dbReference type="Proteomes" id="UP000440096">
    <property type="component" value="Unassembled WGS sequence"/>
</dbReference>
<dbReference type="EMBL" id="WMBA01000007">
    <property type="protein sequence ID" value="MTD53711.1"/>
    <property type="molecule type" value="Genomic_DNA"/>
</dbReference>